<dbReference type="EMBL" id="FMZM01000007">
    <property type="protein sequence ID" value="SDD36558.1"/>
    <property type="molecule type" value="Genomic_DNA"/>
</dbReference>
<dbReference type="SUPFAM" id="SSF53822">
    <property type="entry name" value="Periplasmic binding protein-like I"/>
    <property type="match status" value="1"/>
</dbReference>
<keyword evidence="5" id="KW-1185">Reference proteome</keyword>
<dbReference type="Pfam" id="PF00356">
    <property type="entry name" value="LacI"/>
    <property type="match status" value="1"/>
</dbReference>
<evidence type="ECO:0000313" key="5">
    <source>
        <dbReference type="Proteomes" id="UP000199034"/>
    </source>
</evidence>
<dbReference type="InterPro" id="IPR010982">
    <property type="entry name" value="Lambda_DNA-bd_dom_sf"/>
</dbReference>
<evidence type="ECO:0000256" key="1">
    <source>
        <dbReference type="ARBA" id="ARBA00023015"/>
    </source>
</evidence>
<dbReference type="Pfam" id="PF13377">
    <property type="entry name" value="Peripla_BP_3"/>
    <property type="match status" value="1"/>
</dbReference>
<dbReference type="PANTHER" id="PTHR30146">
    <property type="entry name" value="LACI-RELATED TRANSCRIPTIONAL REPRESSOR"/>
    <property type="match status" value="1"/>
</dbReference>
<dbReference type="PROSITE" id="PS00356">
    <property type="entry name" value="HTH_LACI_1"/>
    <property type="match status" value="1"/>
</dbReference>
<accession>A0A1G6U5B6</accession>
<evidence type="ECO:0000256" key="3">
    <source>
        <dbReference type="ARBA" id="ARBA00023163"/>
    </source>
</evidence>
<dbReference type="InterPro" id="IPR000843">
    <property type="entry name" value="HTH_LacI"/>
</dbReference>
<evidence type="ECO:0000313" key="4">
    <source>
        <dbReference type="EMBL" id="SDD36558.1"/>
    </source>
</evidence>
<dbReference type="InterPro" id="IPR046335">
    <property type="entry name" value="LacI/GalR-like_sensor"/>
</dbReference>
<protein>
    <submittedName>
        <fullName evidence="4">LacI family transcriptional regulator</fullName>
    </submittedName>
</protein>
<dbReference type="GO" id="GO:0000976">
    <property type="term" value="F:transcription cis-regulatory region binding"/>
    <property type="evidence" value="ECO:0007669"/>
    <property type="project" value="TreeGrafter"/>
</dbReference>
<gene>
    <name evidence="4" type="ORF">SAMN05421872_107313</name>
</gene>
<organism evidence="4 5">
    <name type="scientific">Nocardioides lianchengensis</name>
    <dbReference type="NCBI Taxonomy" id="1045774"/>
    <lineage>
        <taxon>Bacteria</taxon>
        <taxon>Bacillati</taxon>
        <taxon>Actinomycetota</taxon>
        <taxon>Actinomycetes</taxon>
        <taxon>Propionibacteriales</taxon>
        <taxon>Nocardioidaceae</taxon>
        <taxon>Nocardioides</taxon>
    </lineage>
</organism>
<dbReference type="PROSITE" id="PS50932">
    <property type="entry name" value="HTH_LACI_2"/>
    <property type="match status" value="1"/>
</dbReference>
<name>A0A1G6U5B6_9ACTN</name>
<dbReference type="CDD" id="cd01392">
    <property type="entry name" value="HTH_LacI"/>
    <property type="match status" value="1"/>
</dbReference>
<dbReference type="SUPFAM" id="SSF47413">
    <property type="entry name" value="lambda repressor-like DNA-binding domains"/>
    <property type="match status" value="1"/>
</dbReference>
<sequence>MSLTHAPRAASVKDVAAAAGVSVGTVSNVLNRPDRVGSATRVRVQEAMTELGFVRNESARQLRAGTSRTLAYVMLDASNPFFTDVARGLELAANEADLALVLCNSSNLASREEAHLALLQQQRVQGVLVTPVDPDAAVLKEVRRRGTPLVIVDRTRSDASFCSVAVDDLHGGRLAVEHLVDRGHTQVAFIGGPPHLGQVRDRLEGARQAWAAAGLPADDLVVLATTTLDVQEGRNAGERLAGLPTARRPTAAFCANDLLALGLLQQAIGSGTQVPEQLAIVGYDDIEFAAAAAVPLTSVRQPRQELGRTAAELVLDEATDEAHRHRQVLFTPELVARASTR</sequence>
<dbReference type="Gene3D" id="3.40.50.2300">
    <property type="match status" value="2"/>
</dbReference>
<dbReference type="RefSeq" id="WP_090857491.1">
    <property type="nucleotide sequence ID" value="NZ_FMZM01000007.1"/>
</dbReference>
<dbReference type="AlphaFoldDB" id="A0A1G6U5B6"/>
<keyword evidence="2" id="KW-0238">DNA-binding</keyword>
<keyword evidence="3" id="KW-0804">Transcription</keyword>
<dbReference type="STRING" id="1045774.SAMN05421872_107313"/>
<proteinExistence type="predicted"/>
<dbReference type="InterPro" id="IPR028082">
    <property type="entry name" value="Peripla_BP_I"/>
</dbReference>
<reference evidence="4 5" key="1">
    <citation type="submission" date="2016-10" db="EMBL/GenBank/DDBJ databases">
        <authorList>
            <person name="de Groot N.N."/>
        </authorList>
    </citation>
    <scope>NUCLEOTIDE SEQUENCE [LARGE SCALE GENOMIC DNA]</scope>
    <source>
        <strain evidence="4 5">CGMCC 4.6858</strain>
    </source>
</reference>
<dbReference type="Gene3D" id="1.10.260.40">
    <property type="entry name" value="lambda repressor-like DNA-binding domains"/>
    <property type="match status" value="1"/>
</dbReference>
<keyword evidence="1" id="KW-0805">Transcription regulation</keyword>
<dbReference type="SMART" id="SM00354">
    <property type="entry name" value="HTH_LACI"/>
    <property type="match status" value="1"/>
</dbReference>
<dbReference type="OrthoDB" id="3430936at2"/>
<dbReference type="GO" id="GO:0003700">
    <property type="term" value="F:DNA-binding transcription factor activity"/>
    <property type="evidence" value="ECO:0007669"/>
    <property type="project" value="TreeGrafter"/>
</dbReference>
<dbReference type="PANTHER" id="PTHR30146:SF109">
    <property type="entry name" value="HTH-TYPE TRANSCRIPTIONAL REGULATOR GALS"/>
    <property type="match status" value="1"/>
</dbReference>
<dbReference type="Proteomes" id="UP000199034">
    <property type="component" value="Unassembled WGS sequence"/>
</dbReference>
<evidence type="ECO:0000256" key="2">
    <source>
        <dbReference type="ARBA" id="ARBA00023125"/>
    </source>
</evidence>